<gene>
    <name evidence="1" type="ORF">SCE1572_09395</name>
</gene>
<dbReference type="PATRIC" id="fig|1254432.3.peg.2098"/>
<name>S4XNF3_SORCE</name>
<dbReference type="STRING" id="1254432.SCE1572_09395"/>
<evidence type="ECO:0000313" key="2">
    <source>
        <dbReference type="Proteomes" id="UP000014803"/>
    </source>
</evidence>
<accession>S4XNF3</accession>
<dbReference type="KEGG" id="scu:SCE1572_09395"/>
<dbReference type="EMBL" id="CP003969">
    <property type="protein sequence ID" value="AGP34702.1"/>
    <property type="molecule type" value="Genomic_DNA"/>
</dbReference>
<evidence type="ECO:0000313" key="1">
    <source>
        <dbReference type="EMBL" id="AGP34702.1"/>
    </source>
</evidence>
<protein>
    <submittedName>
        <fullName evidence="1">Uncharacterized protein</fullName>
    </submittedName>
</protein>
<dbReference type="AlphaFoldDB" id="S4XNF3"/>
<dbReference type="Proteomes" id="UP000014803">
    <property type="component" value="Chromosome"/>
</dbReference>
<proteinExistence type="predicted"/>
<dbReference type="HOGENOM" id="CLU_3296642_0_0_7"/>
<dbReference type="RefSeq" id="WP_020733861.1">
    <property type="nucleotide sequence ID" value="NC_021658.1"/>
</dbReference>
<organism evidence="1 2">
    <name type="scientific">Sorangium cellulosum So0157-2</name>
    <dbReference type="NCBI Taxonomy" id="1254432"/>
    <lineage>
        <taxon>Bacteria</taxon>
        <taxon>Pseudomonadati</taxon>
        <taxon>Myxococcota</taxon>
        <taxon>Polyangia</taxon>
        <taxon>Polyangiales</taxon>
        <taxon>Polyangiaceae</taxon>
        <taxon>Sorangium</taxon>
    </lineage>
</organism>
<reference evidence="1 2" key="1">
    <citation type="journal article" date="2013" name="Sci. Rep.">
        <title>Extraordinary expansion of a Sorangium cellulosum genome from an alkaline milieu.</title>
        <authorList>
            <person name="Han K."/>
            <person name="Li Z.F."/>
            <person name="Peng R."/>
            <person name="Zhu L.P."/>
            <person name="Zhou T."/>
            <person name="Wang L.G."/>
            <person name="Li S.G."/>
            <person name="Zhang X.B."/>
            <person name="Hu W."/>
            <person name="Wu Z.H."/>
            <person name="Qin N."/>
            <person name="Li Y.Z."/>
        </authorList>
    </citation>
    <scope>NUCLEOTIDE SEQUENCE [LARGE SCALE GENOMIC DNA]</scope>
    <source>
        <strain evidence="1 2">So0157-2</strain>
    </source>
</reference>
<sequence>MNSDTSGFDLEMITPDDPIELEVREVALCCRCCYGRVSDE</sequence>